<dbReference type="Gene3D" id="6.10.250.860">
    <property type="match status" value="1"/>
</dbReference>
<feature type="region of interest" description="Disordered" evidence="7">
    <location>
        <begin position="1"/>
        <end position="63"/>
    </location>
</feature>
<dbReference type="PANTHER" id="PTHR12965">
    <property type="entry name" value="VACUOLAR PROTEIN SORTING 54"/>
    <property type="match status" value="1"/>
</dbReference>
<keyword evidence="3" id="KW-0813">Transport</keyword>
<dbReference type="GO" id="GO:0005829">
    <property type="term" value="C:cytosol"/>
    <property type="evidence" value="ECO:0007669"/>
    <property type="project" value="GOC"/>
</dbReference>
<feature type="compositionally biased region" description="Polar residues" evidence="7">
    <location>
        <begin position="158"/>
        <end position="167"/>
    </location>
</feature>
<dbReference type="FunCoup" id="A0A409XRC1">
    <property type="interactions" value="260"/>
</dbReference>
<name>A0A409XRC1_PSICY</name>
<evidence type="ECO:0000259" key="8">
    <source>
        <dbReference type="Pfam" id="PF07928"/>
    </source>
</evidence>
<feature type="compositionally biased region" description="Polar residues" evidence="7">
    <location>
        <begin position="370"/>
        <end position="404"/>
    </location>
</feature>
<dbReference type="GO" id="GO:0019905">
    <property type="term" value="F:syntaxin binding"/>
    <property type="evidence" value="ECO:0007669"/>
    <property type="project" value="TreeGrafter"/>
</dbReference>
<feature type="compositionally biased region" description="Polar residues" evidence="7">
    <location>
        <begin position="1121"/>
        <end position="1135"/>
    </location>
</feature>
<feature type="region of interest" description="Disordered" evidence="7">
    <location>
        <begin position="370"/>
        <end position="413"/>
    </location>
</feature>
<dbReference type="InterPro" id="IPR012501">
    <property type="entry name" value="Vps54_C"/>
</dbReference>
<evidence type="ECO:0000256" key="6">
    <source>
        <dbReference type="ARBA" id="ARBA00023054"/>
    </source>
</evidence>
<feature type="region of interest" description="Disordered" evidence="7">
    <location>
        <begin position="145"/>
        <end position="186"/>
    </location>
</feature>
<dbReference type="OrthoDB" id="10259024at2759"/>
<dbReference type="AlphaFoldDB" id="A0A409XRC1"/>
<organism evidence="9 10">
    <name type="scientific">Psilocybe cyanescens</name>
    <dbReference type="NCBI Taxonomy" id="93625"/>
    <lineage>
        <taxon>Eukaryota</taxon>
        <taxon>Fungi</taxon>
        <taxon>Dikarya</taxon>
        <taxon>Basidiomycota</taxon>
        <taxon>Agaricomycotina</taxon>
        <taxon>Agaricomycetes</taxon>
        <taxon>Agaricomycetidae</taxon>
        <taxon>Agaricales</taxon>
        <taxon>Agaricineae</taxon>
        <taxon>Strophariaceae</taxon>
        <taxon>Psilocybe</taxon>
    </lineage>
</organism>
<feature type="domain" description="Vacuolar protein sorting-associated protein 54 C-terminal" evidence="8">
    <location>
        <begin position="795"/>
        <end position="926"/>
    </location>
</feature>
<evidence type="ECO:0000313" key="9">
    <source>
        <dbReference type="EMBL" id="PPQ93257.1"/>
    </source>
</evidence>
<feature type="compositionally biased region" description="Pro residues" evidence="7">
    <location>
        <begin position="1096"/>
        <end position="1108"/>
    </location>
</feature>
<keyword evidence="6" id="KW-0175">Coiled coil</keyword>
<dbReference type="EMBL" id="NHYD01000797">
    <property type="protein sequence ID" value="PPQ93257.1"/>
    <property type="molecule type" value="Genomic_DNA"/>
</dbReference>
<comment type="similarity">
    <text evidence="2">Belongs to the VPS54 family.</text>
</comment>
<evidence type="ECO:0000256" key="7">
    <source>
        <dbReference type="SAM" id="MobiDB-lite"/>
    </source>
</evidence>
<keyword evidence="4" id="KW-0653">Protein transport</keyword>
<feature type="compositionally biased region" description="Polar residues" evidence="7">
    <location>
        <begin position="1"/>
        <end position="15"/>
    </location>
</feature>
<dbReference type="STRING" id="93625.A0A409XRC1"/>
<evidence type="ECO:0000256" key="2">
    <source>
        <dbReference type="ARBA" id="ARBA00009150"/>
    </source>
</evidence>
<dbReference type="Pfam" id="PF07928">
    <property type="entry name" value="Vps54"/>
    <property type="match status" value="1"/>
</dbReference>
<keyword evidence="10" id="KW-1185">Reference proteome</keyword>
<dbReference type="InParanoid" id="A0A409XRC1"/>
<comment type="subcellular location">
    <subcellularLocation>
        <location evidence="1">Golgi apparatus</location>
        <location evidence="1">trans-Golgi network</location>
    </subcellularLocation>
</comment>
<reference evidence="9 10" key="1">
    <citation type="journal article" date="2018" name="Evol. Lett.">
        <title>Horizontal gene cluster transfer increased hallucinogenic mushroom diversity.</title>
        <authorList>
            <person name="Reynolds H.T."/>
            <person name="Vijayakumar V."/>
            <person name="Gluck-Thaler E."/>
            <person name="Korotkin H.B."/>
            <person name="Matheny P.B."/>
            <person name="Slot J.C."/>
        </authorList>
    </citation>
    <scope>NUCLEOTIDE SEQUENCE [LARGE SCALE GENOMIC DNA]</scope>
    <source>
        <strain evidence="9 10">2631</strain>
    </source>
</reference>
<dbReference type="Proteomes" id="UP000283269">
    <property type="component" value="Unassembled WGS sequence"/>
</dbReference>
<gene>
    <name evidence="9" type="ORF">CVT25_015255</name>
</gene>
<feature type="region of interest" description="Disordered" evidence="7">
    <location>
        <begin position="1080"/>
        <end position="1135"/>
    </location>
</feature>
<evidence type="ECO:0000256" key="3">
    <source>
        <dbReference type="ARBA" id="ARBA00022448"/>
    </source>
</evidence>
<sequence length="1190" mass="129821">MSDVSSIPSRATSPVNALALPDQLPTARPYRFTWDPASRRPGPESVSGTTEGRGGDDFGGAPHPLGFLNASSTSLALGSLPIDWSSSRTGFHAISTVLNNPHKRQAPPKAHSLLPPVPPADLPRVRRKDFDSYLRAITPEWDRYEHNSQVGRDGQAQIDDSQWTPRNSMAGDEPPTPQRTSSVSHQHGKYIPSLDSVPSVFFQKDFNLGDPKTFANVTEQEATAALLAPQDDSFADPFSLSHSLPLLEKFSHYADTVEQHLVREISIRSTSFFAALTNLHDLQSESERCLSRIGKLRTQLQDVDNNGAKRGLEMVRKESKMSNLGRVRDGVRMISGVTEMTGVAKGLVNAGQWGEALGVIEEIEKLWEAQTTPVPPSSSAEHTLQKGNLRNGSSNGYAINSAPLTPTLEEENEGVEVPDTPAEKRLGITPLSVQHSIPLSSLHAFSALPSHLQALTMEIAASLSSELVSVLRNDLESRIGGDGKVNIDADQGLKDRLKPLLFNLVRTKGLKEAVLSWREIVLGEIRGIVKQILPSYDADVEQNGRESTSDLKTGLANHLRNASQSYFIPLLQKIYQRLFNGVEGLQAQNSIIVDVLSALGSQLQQKVTDISALEEDLSDILSSSADLSSAQAAKIISYRAEQHAQLELADFMTFSNDSWAFVIKCERICRRAIIPLRGTLNSQNVQKATLFLQSFHQKRISQSAKFVEDELWNPTEVTPSIQHITNVIMDSAVRDPPELVIQSADTIFSPVATNFPSPVPNPNSANAPTFATALLQANGSANTSHSTKHLRIEERTYYVVSATAEVLTLLLDYLKVVANLSTLTPDTMSRLIEFLKSFNSRTCQVVLGAGAMRSAGLKNITAKHLALASQSLSIVFELIPYVREAFRRHLGQKHSVLLVEFDKLKRDYQEHQNEIHSKLVAIMGDRLNEHIKSLKNVNWSVPKPGGGINNYMELLVKETVTLHKVLSRYLSPSVVEYVMTQVFAAINHRLSEAYGVIDLPDQEAKTRLLEDAKYLHQKLAALKNVGTPTGMLETVVAEKPIPRSGGSNANSHTGSSSSPNPPMRSNTLSANQRLKGLLSGRSSSFTDKDKALPLPNQNPSPPPVPPTSDKPRSPVPLNSHLDFNSNNGLYSTNMSQDTLANGSSLSLSMAVSPIPEAGGSQGFKQVEIPSVDVEAIEPIVNATTGSDSSK</sequence>
<evidence type="ECO:0000256" key="5">
    <source>
        <dbReference type="ARBA" id="ARBA00023034"/>
    </source>
</evidence>
<dbReference type="GO" id="GO:0042147">
    <property type="term" value="P:retrograde transport, endosome to Golgi"/>
    <property type="evidence" value="ECO:0007669"/>
    <property type="project" value="InterPro"/>
</dbReference>
<feature type="region of interest" description="Disordered" evidence="7">
    <location>
        <begin position="1039"/>
        <end position="1068"/>
    </location>
</feature>
<accession>A0A409XRC1</accession>
<dbReference type="GO" id="GO:0006896">
    <property type="term" value="P:Golgi to vacuole transport"/>
    <property type="evidence" value="ECO:0007669"/>
    <property type="project" value="TreeGrafter"/>
</dbReference>
<proteinExistence type="inferred from homology"/>
<keyword evidence="5" id="KW-0333">Golgi apparatus</keyword>
<feature type="compositionally biased region" description="Low complexity" evidence="7">
    <location>
        <begin position="1044"/>
        <end position="1058"/>
    </location>
</feature>
<dbReference type="GO" id="GO:0015031">
    <property type="term" value="P:protein transport"/>
    <property type="evidence" value="ECO:0007669"/>
    <property type="project" value="UniProtKB-KW"/>
</dbReference>
<evidence type="ECO:0000313" key="10">
    <source>
        <dbReference type="Proteomes" id="UP000283269"/>
    </source>
</evidence>
<evidence type="ECO:0000256" key="4">
    <source>
        <dbReference type="ARBA" id="ARBA00022927"/>
    </source>
</evidence>
<dbReference type="InterPro" id="IPR039745">
    <property type="entry name" value="Vps54"/>
</dbReference>
<dbReference type="PANTHER" id="PTHR12965:SF0">
    <property type="entry name" value="VACUOLAR PROTEIN SORTING-ASSOCIATED PROTEIN 54"/>
    <property type="match status" value="1"/>
</dbReference>
<protein>
    <recommendedName>
        <fullName evidence="8">Vacuolar protein sorting-associated protein 54 C-terminal domain-containing protein</fullName>
    </recommendedName>
</protein>
<comment type="caution">
    <text evidence="9">The sequence shown here is derived from an EMBL/GenBank/DDBJ whole genome shotgun (WGS) entry which is preliminary data.</text>
</comment>
<dbReference type="GO" id="GO:0000938">
    <property type="term" value="C:GARP complex"/>
    <property type="evidence" value="ECO:0007669"/>
    <property type="project" value="InterPro"/>
</dbReference>
<evidence type="ECO:0000256" key="1">
    <source>
        <dbReference type="ARBA" id="ARBA00004601"/>
    </source>
</evidence>